<proteinExistence type="predicted"/>
<reference evidence="1" key="1">
    <citation type="submission" date="2023-10" db="EMBL/GenBank/DDBJ databases">
        <authorList>
            <person name="Domelevo Entfellner J.-B."/>
        </authorList>
    </citation>
    <scope>NUCLEOTIDE SEQUENCE</scope>
</reference>
<protein>
    <submittedName>
        <fullName evidence="1">Uncharacterized protein</fullName>
    </submittedName>
</protein>
<dbReference type="EMBL" id="OY731400">
    <property type="protein sequence ID" value="CAJ1943187.1"/>
    <property type="molecule type" value="Genomic_DNA"/>
</dbReference>
<accession>A0AA86SCA8</accession>
<name>A0AA86SCA8_9FABA</name>
<dbReference type="Gramene" id="rna-AYBTSS11_LOCUS11222">
    <property type="protein sequence ID" value="CAJ1943187.1"/>
    <property type="gene ID" value="gene-AYBTSS11_LOCUS11222"/>
</dbReference>
<dbReference type="AlphaFoldDB" id="A0AA86SCA8"/>
<sequence length="67" mass="7785">MGTDFNLGVAHYHDVLRNCLFEFHVHYWDEVASSVVWICCDKCLRVLFTTLGRMHSDDGPRGMHLCE</sequence>
<organism evidence="1 2">
    <name type="scientific">Sphenostylis stenocarpa</name>
    <dbReference type="NCBI Taxonomy" id="92480"/>
    <lineage>
        <taxon>Eukaryota</taxon>
        <taxon>Viridiplantae</taxon>
        <taxon>Streptophyta</taxon>
        <taxon>Embryophyta</taxon>
        <taxon>Tracheophyta</taxon>
        <taxon>Spermatophyta</taxon>
        <taxon>Magnoliopsida</taxon>
        <taxon>eudicotyledons</taxon>
        <taxon>Gunneridae</taxon>
        <taxon>Pentapetalae</taxon>
        <taxon>rosids</taxon>
        <taxon>fabids</taxon>
        <taxon>Fabales</taxon>
        <taxon>Fabaceae</taxon>
        <taxon>Papilionoideae</taxon>
        <taxon>50 kb inversion clade</taxon>
        <taxon>NPAAA clade</taxon>
        <taxon>indigoferoid/millettioid clade</taxon>
        <taxon>Phaseoleae</taxon>
        <taxon>Sphenostylis</taxon>
    </lineage>
</organism>
<evidence type="ECO:0000313" key="2">
    <source>
        <dbReference type="Proteomes" id="UP001189624"/>
    </source>
</evidence>
<evidence type="ECO:0000313" key="1">
    <source>
        <dbReference type="EMBL" id="CAJ1943187.1"/>
    </source>
</evidence>
<keyword evidence="2" id="KW-1185">Reference proteome</keyword>
<gene>
    <name evidence="1" type="ORF">AYBTSS11_LOCUS11222</name>
</gene>
<dbReference type="Proteomes" id="UP001189624">
    <property type="component" value="Chromosome 3"/>
</dbReference>